<comment type="similarity">
    <text evidence="5">Belongs to the major facilitator superfamily. Phthalate permease family.</text>
</comment>
<sequence>MTPCLIFISSLIIMASALLNDSCVLLRSRAMQASSTRYTIFSLLFLIALINYVDRGALSFAANAISQEFHFSKVQLGAVLGYFGFGYLFGSLCGGFLADRLGTKKVWLMAGILWSLLEIATAWAGEVGMALFGGSAIMGFAALRILFGFSEGPAYALMNKTIAHWAPDNERGFALSIGLLSTQVGSLLTAPIAVGLLLLTDDWRMMFILLGAFSLLAMLLFARHFTDTPLLHPRANAAERQLIISGQKSESQHEGALPWWRFFTSRTLVCNALGYFSFLYITFTLVTWLPKYLQDNFHYDLHSLWYVAMIPWSGACLTVLLGGRIADRLLACFNNLRLARNVFASVTLCATACCFMAIPWVGSAAGIIALMTLGNALNALVNNVYWSVVIDVTPKASVGAYSGMTLAIANLASIISPMLSGWLAEYYGYNAMFTVTACIAFGSMLAMTLLQPEKRLQAEAPTATAQQAL</sequence>
<reference evidence="8 9" key="1">
    <citation type="submission" date="2017-11" db="EMBL/GenBank/DDBJ databases">
        <title>The genome sequence of Pantoea rodasii DSM 26611.</title>
        <authorList>
            <person name="Gao J."/>
            <person name="Mao X."/>
            <person name="Sun J."/>
        </authorList>
    </citation>
    <scope>NUCLEOTIDE SEQUENCE [LARGE SCALE GENOMIC DNA]</scope>
    <source>
        <strain evidence="8 9">DSM 26611</strain>
    </source>
</reference>
<feature type="transmembrane region" description="Helical" evidence="6">
    <location>
        <begin position="268"/>
        <end position="289"/>
    </location>
</feature>
<evidence type="ECO:0000259" key="7">
    <source>
        <dbReference type="PROSITE" id="PS50850"/>
    </source>
</evidence>
<dbReference type="PANTHER" id="PTHR11662:SF399">
    <property type="entry name" value="FI19708P1-RELATED"/>
    <property type="match status" value="1"/>
</dbReference>
<feature type="transmembrane region" description="Helical" evidence="6">
    <location>
        <begin position="130"/>
        <end position="152"/>
    </location>
</feature>
<feature type="transmembrane region" description="Helical" evidence="6">
    <location>
        <begin position="173"/>
        <end position="199"/>
    </location>
</feature>
<evidence type="ECO:0000313" key="9">
    <source>
        <dbReference type="Proteomes" id="UP000232062"/>
    </source>
</evidence>
<proteinExistence type="inferred from homology"/>
<evidence type="ECO:0000256" key="5">
    <source>
        <dbReference type="ARBA" id="ARBA00038514"/>
    </source>
</evidence>
<dbReference type="GO" id="GO:0022857">
    <property type="term" value="F:transmembrane transporter activity"/>
    <property type="evidence" value="ECO:0007669"/>
    <property type="project" value="InterPro"/>
</dbReference>
<dbReference type="InterPro" id="IPR050382">
    <property type="entry name" value="MFS_Na/Anion_cotransporter"/>
</dbReference>
<organism evidence="8 9">
    <name type="scientific">Pantoea rodasii</name>
    <dbReference type="NCBI Taxonomy" id="1076549"/>
    <lineage>
        <taxon>Bacteria</taxon>
        <taxon>Pseudomonadati</taxon>
        <taxon>Pseudomonadota</taxon>
        <taxon>Gammaproteobacteria</taxon>
        <taxon>Enterobacterales</taxon>
        <taxon>Erwiniaceae</taxon>
        <taxon>Pantoea</taxon>
    </lineage>
</organism>
<keyword evidence="2 6" id="KW-0812">Transmembrane</keyword>
<dbReference type="InterPro" id="IPR011701">
    <property type="entry name" value="MFS"/>
</dbReference>
<comment type="subcellular location">
    <subcellularLocation>
        <location evidence="1">Membrane</location>
        <topology evidence="1">Multi-pass membrane protein</topology>
    </subcellularLocation>
</comment>
<keyword evidence="4 6" id="KW-0472">Membrane</keyword>
<evidence type="ECO:0000313" key="8">
    <source>
        <dbReference type="EMBL" id="PJZ07451.1"/>
    </source>
</evidence>
<dbReference type="OrthoDB" id="9771451at2"/>
<dbReference type="AlphaFoldDB" id="A0A2M9WIR7"/>
<feature type="transmembrane region" description="Helical" evidence="6">
    <location>
        <begin position="398"/>
        <end position="419"/>
    </location>
</feature>
<dbReference type="Proteomes" id="UP000232062">
    <property type="component" value="Unassembled WGS sequence"/>
</dbReference>
<feature type="transmembrane region" description="Helical" evidence="6">
    <location>
        <begin position="74"/>
        <end position="97"/>
    </location>
</feature>
<evidence type="ECO:0000256" key="1">
    <source>
        <dbReference type="ARBA" id="ARBA00004141"/>
    </source>
</evidence>
<evidence type="ECO:0000256" key="6">
    <source>
        <dbReference type="SAM" id="Phobius"/>
    </source>
</evidence>
<evidence type="ECO:0000256" key="4">
    <source>
        <dbReference type="ARBA" id="ARBA00023136"/>
    </source>
</evidence>
<feature type="transmembrane region" description="Helical" evidence="6">
    <location>
        <begin position="431"/>
        <end position="450"/>
    </location>
</feature>
<comment type="caution">
    <text evidence="8">The sequence shown here is derived from an EMBL/GenBank/DDBJ whole genome shotgun (WGS) entry which is preliminary data.</text>
</comment>
<dbReference type="STRING" id="1076549.HA45_10845"/>
<keyword evidence="9" id="KW-1185">Reference proteome</keyword>
<feature type="transmembrane region" description="Helical" evidence="6">
    <location>
        <begin position="338"/>
        <end position="358"/>
    </location>
</feature>
<feature type="transmembrane region" description="Helical" evidence="6">
    <location>
        <begin position="364"/>
        <end position="386"/>
    </location>
</feature>
<dbReference type="InterPro" id="IPR020846">
    <property type="entry name" value="MFS_dom"/>
</dbReference>
<feature type="transmembrane region" description="Helical" evidence="6">
    <location>
        <begin position="205"/>
        <end position="222"/>
    </location>
</feature>
<accession>A0A2M9WIR7</accession>
<gene>
    <name evidence="8" type="ORF">PRCB_01975</name>
</gene>
<dbReference type="EMBL" id="PIQI01000003">
    <property type="protein sequence ID" value="PJZ07451.1"/>
    <property type="molecule type" value="Genomic_DNA"/>
</dbReference>
<keyword evidence="3 6" id="KW-1133">Transmembrane helix</keyword>
<evidence type="ECO:0000256" key="2">
    <source>
        <dbReference type="ARBA" id="ARBA00022692"/>
    </source>
</evidence>
<dbReference type="SUPFAM" id="SSF103473">
    <property type="entry name" value="MFS general substrate transporter"/>
    <property type="match status" value="1"/>
</dbReference>
<dbReference type="GO" id="GO:0016020">
    <property type="term" value="C:membrane"/>
    <property type="evidence" value="ECO:0007669"/>
    <property type="project" value="UniProtKB-SubCell"/>
</dbReference>
<feature type="transmembrane region" description="Helical" evidence="6">
    <location>
        <begin position="6"/>
        <end position="26"/>
    </location>
</feature>
<dbReference type="CDD" id="cd17319">
    <property type="entry name" value="MFS_ExuT_GudP_like"/>
    <property type="match status" value="1"/>
</dbReference>
<dbReference type="PROSITE" id="PS50850">
    <property type="entry name" value="MFS"/>
    <property type="match status" value="1"/>
</dbReference>
<dbReference type="PANTHER" id="PTHR11662">
    <property type="entry name" value="SOLUTE CARRIER FAMILY 17"/>
    <property type="match status" value="1"/>
</dbReference>
<evidence type="ECO:0000256" key="3">
    <source>
        <dbReference type="ARBA" id="ARBA00022989"/>
    </source>
</evidence>
<dbReference type="InterPro" id="IPR036259">
    <property type="entry name" value="MFS_trans_sf"/>
</dbReference>
<dbReference type="Gene3D" id="1.20.1250.20">
    <property type="entry name" value="MFS general substrate transporter like domains"/>
    <property type="match status" value="2"/>
</dbReference>
<name>A0A2M9WIR7_9GAMM</name>
<dbReference type="Pfam" id="PF07690">
    <property type="entry name" value="MFS_1"/>
    <property type="match status" value="1"/>
</dbReference>
<feature type="transmembrane region" description="Helical" evidence="6">
    <location>
        <begin position="304"/>
        <end position="326"/>
    </location>
</feature>
<feature type="transmembrane region" description="Helical" evidence="6">
    <location>
        <begin position="106"/>
        <end position="124"/>
    </location>
</feature>
<feature type="transmembrane region" description="Helical" evidence="6">
    <location>
        <begin position="38"/>
        <end position="54"/>
    </location>
</feature>
<feature type="domain" description="Major facilitator superfamily (MFS) profile" evidence="7">
    <location>
        <begin position="40"/>
        <end position="455"/>
    </location>
</feature>
<protein>
    <submittedName>
        <fullName evidence="8">MFS transporter</fullName>
    </submittedName>
</protein>